<evidence type="ECO:0000256" key="1">
    <source>
        <dbReference type="SAM" id="Phobius"/>
    </source>
</evidence>
<dbReference type="AlphaFoldDB" id="A0AAU8KJ90"/>
<feature type="domain" description="DUF4328" evidence="2">
    <location>
        <begin position="13"/>
        <end position="73"/>
    </location>
</feature>
<name>A0AAU8KJ90_9ACTN</name>
<organism evidence="3">
    <name type="scientific">Streptomyces sp. JL1001</name>
    <dbReference type="NCBI Taxonomy" id="3078227"/>
    <lineage>
        <taxon>Bacteria</taxon>
        <taxon>Bacillati</taxon>
        <taxon>Actinomycetota</taxon>
        <taxon>Actinomycetes</taxon>
        <taxon>Kitasatosporales</taxon>
        <taxon>Streptomycetaceae</taxon>
        <taxon>Streptomyces</taxon>
    </lineage>
</organism>
<keyword evidence="1" id="KW-1133">Transmembrane helix</keyword>
<feature type="transmembrane region" description="Helical" evidence="1">
    <location>
        <begin position="7"/>
        <end position="27"/>
    </location>
</feature>
<dbReference type="Pfam" id="PF14219">
    <property type="entry name" value="DUF4328"/>
    <property type="match status" value="1"/>
</dbReference>
<reference evidence="3" key="1">
    <citation type="submission" date="2023-10" db="EMBL/GenBank/DDBJ databases">
        <title>Complete genome sequence of Streptomyces sp. JL1001.</title>
        <authorList>
            <person name="Jiang L."/>
        </authorList>
    </citation>
    <scope>NUCLEOTIDE SEQUENCE</scope>
    <source>
        <strain evidence="3">JL1001</strain>
    </source>
</reference>
<dbReference type="InterPro" id="IPR025565">
    <property type="entry name" value="DUF4328"/>
</dbReference>
<evidence type="ECO:0000259" key="2">
    <source>
        <dbReference type="Pfam" id="PF14219"/>
    </source>
</evidence>
<keyword evidence="1" id="KW-0812">Transmembrane</keyword>
<protein>
    <submittedName>
        <fullName evidence="3">DUF4328 domain-containing protein</fullName>
    </submittedName>
</protein>
<sequence>MEKSPRDAVWCPPLNLWWAAWVASLLFTRVTERMWDRAEDPEGIVQAGGLVAASDAVDIVAAVLAILYVRAVTGMQVERALHGRAPGVPASAPAPGAPR</sequence>
<accession>A0AAU8KJ90</accession>
<gene>
    <name evidence="3" type="ORF">R1Y80_23460</name>
</gene>
<dbReference type="RefSeq" id="WP_354597864.1">
    <property type="nucleotide sequence ID" value="NZ_CP136798.1"/>
</dbReference>
<evidence type="ECO:0000313" key="3">
    <source>
        <dbReference type="EMBL" id="XCN16404.1"/>
    </source>
</evidence>
<proteinExistence type="predicted"/>
<feature type="transmembrane region" description="Helical" evidence="1">
    <location>
        <begin position="47"/>
        <end position="69"/>
    </location>
</feature>
<keyword evidence="1" id="KW-0472">Membrane</keyword>
<dbReference type="EMBL" id="CP136798">
    <property type="protein sequence ID" value="XCN16404.1"/>
    <property type="molecule type" value="Genomic_DNA"/>
</dbReference>